<keyword evidence="3" id="KW-1185">Reference proteome</keyword>
<protein>
    <submittedName>
        <fullName evidence="2">Uncharacterized protein</fullName>
    </submittedName>
</protein>
<evidence type="ECO:0000313" key="3">
    <source>
        <dbReference type="Proteomes" id="UP001190700"/>
    </source>
</evidence>
<dbReference type="EMBL" id="LGRX02035943">
    <property type="protein sequence ID" value="KAK3232575.1"/>
    <property type="molecule type" value="Genomic_DNA"/>
</dbReference>
<comment type="caution">
    <text evidence="2">The sequence shown here is derived from an EMBL/GenBank/DDBJ whole genome shotgun (WGS) entry which is preliminary data.</text>
</comment>
<dbReference type="AlphaFoldDB" id="A0AAE0BAT8"/>
<proteinExistence type="predicted"/>
<gene>
    <name evidence="2" type="ORF">CYMTET_57079</name>
</gene>
<feature type="region of interest" description="Disordered" evidence="1">
    <location>
        <begin position="192"/>
        <end position="220"/>
    </location>
</feature>
<evidence type="ECO:0000313" key="2">
    <source>
        <dbReference type="EMBL" id="KAK3232575.1"/>
    </source>
</evidence>
<organism evidence="2 3">
    <name type="scientific">Cymbomonas tetramitiformis</name>
    <dbReference type="NCBI Taxonomy" id="36881"/>
    <lineage>
        <taxon>Eukaryota</taxon>
        <taxon>Viridiplantae</taxon>
        <taxon>Chlorophyta</taxon>
        <taxon>Pyramimonadophyceae</taxon>
        <taxon>Pyramimonadales</taxon>
        <taxon>Pyramimonadaceae</taxon>
        <taxon>Cymbomonas</taxon>
    </lineage>
</organism>
<evidence type="ECO:0000256" key="1">
    <source>
        <dbReference type="SAM" id="MobiDB-lite"/>
    </source>
</evidence>
<dbReference type="Proteomes" id="UP001190700">
    <property type="component" value="Unassembled WGS sequence"/>
</dbReference>
<sequence length="220" mass="23592">MDHVEVGKIYDIYFSVGTFYNLSVCNSYELSRNLGDISGIVQTLDAIVEVTKALPPAFIEEYGQPPNNWFQNRQVLTIASDSEDETYITPPPPHAKRRKNKDKKTKIMRFGLWPLACASTASAAEVPPDVVTMEVTLVPPPFGEQVVPPTEADQSGATPAPTTVVPASTAATVANDEATVAVATAPVTVENNVIASEPAPVPKRGKGKKPPQAGQDFFKA</sequence>
<reference evidence="2 3" key="1">
    <citation type="journal article" date="2015" name="Genome Biol. Evol.">
        <title>Comparative Genomics of a Bacterivorous Green Alga Reveals Evolutionary Causalities and Consequences of Phago-Mixotrophic Mode of Nutrition.</title>
        <authorList>
            <person name="Burns J.A."/>
            <person name="Paasch A."/>
            <person name="Narechania A."/>
            <person name="Kim E."/>
        </authorList>
    </citation>
    <scope>NUCLEOTIDE SEQUENCE [LARGE SCALE GENOMIC DNA]</scope>
    <source>
        <strain evidence="2 3">PLY_AMNH</strain>
    </source>
</reference>
<name>A0AAE0BAT8_9CHLO</name>
<feature type="compositionally biased region" description="Low complexity" evidence="1">
    <location>
        <begin position="210"/>
        <end position="220"/>
    </location>
</feature>
<accession>A0AAE0BAT8</accession>